<reference evidence="8 9" key="1">
    <citation type="submission" date="2017-11" db="EMBL/GenBank/DDBJ databases">
        <title>Genome-resolved metagenomics identifies genetic mobility, metabolic interactions, and unexpected diversity in perchlorate-reducing communities.</title>
        <authorList>
            <person name="Barnum T.P."/>
            <person name="Figueroa I.A."/>
            <person name="Carlstrom C.I."/>
            <person name="Lucas L.N."/>
            <person name="Engelbrektson A.L."/>
            <person name="Coates J.D."/>
        </authorList>
    </citation>
    <scope>NUCLEOTIDE SEQUENCE [LARGE SCALE GENOMIC DNA]</scope>
    <source>
        <strain evidence="8">BM706</strain>
    </source>
</reference>
<evidence type="ECO:0000256" key="7">
    <source>
        <dbReference type="ARBA" id="ARBA00023237"/>
    </source>
</evidence>
<dbReference type="Pfam" id="PF02321">
    <property type="entry name" value="OEP"/>
    <property type="match status" value="2"/>
</dbReference>
<dbReference type="InterPro" id="IPR051906">
    <property type="entry name" value="TolC-like"/>
</dbReference>
<dbReference type="PANTHER" id="PTHR30026:SF20">
    <property type="entry name" value="OUTER MEMBRANE PROTEIN TOLC"/>
    <property type="match status" value="1"/>
</dbReference>
<evidence type="ECO:0000256" key="2">
    <source>
        <dbReference type="ARBA" id="ARBA00007613"/>
    </source>
</evidence>
<evidence type="ECO:0000313" key="9">
    <source>
        <dbReference type="Proteomes" id="UP000234857"/>
    </source>
</evidence>
<dbReference type="InterPro" id="IPR003423">
    <property type="entry name" value="OMP_efflux"/>
</dbReference>
<keyword evidence="7" id="KW-0998">Cell outer membrane</keyword>
<evidence type="ECO:0000256" key="6">
    <source>
        <dbReference type="ARBA" id="ARBA00023136"/>
    </source>
</evidence>
<name>A0A2N5ZKM7_MUIH1</name>
<evidence type="ECO:0000313" key="8">
    <source>
        <dbReference type="EMBL" id="PLX19162.1"/>
    </source>
</evidence>
<comment type="subcellular location">
    <subcellularLocation>
        <location evidence="1">Cell outer membrane</location>
    </subcellularLocation>
</comment>
<dbReference type="SUPFAM" id="SSF56954">
    <property type="entry name" value="Outer membrane efflux proteins (OEP)"/>
    <property type="match status" value="1"/>
</dbReference>
<evidence type="ECO:0008006" key="10">
    <source>
        <dbReference type="Google" id="ProtNLM"/>
    </source>
</evidence>
<dbReference type="GO" id="GO:0015562">
    <property type="term" value="F:efflux transmembrane transporter activity"/>
    <property type="evidence" value="ECO:0007669"/>
    <property type="project" value="InterPro"/>
</dbReference>
<proteinExistence type="inferred from homology"/>
<dbReference type="EMBL" id="PKTG01000039">
    <property type="protein sequence ID" value="PLX19162.1"/>
    <property type="molecule type" value="Genomic_DNA"/>
</dbReference>
<dbReference type="PANTHER" id="PTHR30026">
    <property type="entry name" value="OUTER MEMBRANE PROTEIN TOLC"/>
    <property type="match status" value="1"/>
</dbReference>
<comment type="caution">
    <text evidence="8">The sequence shown here is derived from an EMBL/GenBank/DDBJ whole genome shotgun (WGS) entry which is preliminary data.</text>
</comment>
<protein>
    <recommendedName>
        <fullName evidence="10">TolC family protein</fullName>
    </recommendedName>
</protein>
<dbReference type="Gene3D" id="1.20.1600.10">
    <property type="entry name" value="Outer membrane efflux proteins (OEP)"/>
    <property type="match status" value="1"/>
</dbReference>
<evidence type="ECO:0000256" key="3">
    <source>
        <dbReference type="ARBA" id="ARBA00022448"/>
    </source>
</evidence>
<gene>
    <name evidence="8" type="ORF">C0601_02570</name>
</gene>
<evidence type="ECO:0000256" key="5">
    <source>
        <dbReference type="ARBA" id="ARBA00022692"/>
    </source>
</evidence>
<evidence type="ECO:0000256" key="4">
    <source>
        <dbReference type="ARBA" id="ARBA00022452"/>
    </source>
</evidence>
<keyword evidence="6" id="KW-0472">Membrane</keyword>
<keyword evidence="4" id="KW-1134">Transmembrane beta strand</keyword>
<keyword evidence="3" id="KW-0813">Transport</keyword>
<dbReference type="GO" id="GO:1990281">
    <property type="term" value="C:efflux pump complex"/>
    <property type="evidence" value="ECO:0007669"/>
    <property type="project" value="TreeGrafter"/>
</dbReference>
<organism evidence="8 9">
    <name type="scientific">Muiribacterium halophilum</name>
    <dbReference type="NCBI Taxonomy" id="2053465"/>
    <lineage>
        <taxon>Bacteria</taxon>
        <taxon>Candidatus Muiribacteriota</taxon>
        <taxon>Candidatus Muiribacteriia</taxon>
        <taxon>Candidatus Muiribacteriales</taxon>
        <taxon>Candidatus Muiribacteriaceae</taxon>
        <taxon>Candidatus Muiribacterium</taxon>
    </lineage>
</organism>
<sequence length="451" mass="51304">MKKLILLTVVIMNICVFSQENIYTLSNAIDDAIRNNLDYSVATYSITEKQKDIESAMKQLSPSIDTSLVYNRTDEPGAAAFSKIAQGGFNNTYMTQMANPDEVENNLFEASINIPIFMGGTVRNSIKYYSEIKKSKEYDVERYKENLIFDVFRTYHSIIMAHAVTVLARQSVESASEHVKQTKNMLEAGIVMNSDLLKTQVFLHKQEQFLINAENNLKIAKMNLGYLTGNYTKNDFEIDKSISILECEHVDIEYLINSALKNRKELMSIQQNIKALSYYKRSVEGKNKPMVYGFSKYSQNSEDIFEDEGKGNTSGIMFEYKLVDFGKTKKESEKIDINIKKLKKMKEALKQKIILEVNTDLLNMEAASKSIQVAISSVEKAKEMQRVVVDQYNQGLTTIVNLTDTETAYKEANMNYIKSVYEFNVAREKLKLSASILNCDSLNNNKDLGGK</sequence>
<keyword evidence="5" id="KW-0812">Transmembrane</keyword>
<dbReference type="AlphaFoldDB" id="A0A2N5ZKM7"/>
<dbReference type="GO" id="GO:0009279">
    <property type="term" value="C:cell outer membrane"/>
    <property type="evidence" value="ECO:0007669"/>
    <property type="project" value="UniProtKB-SubCell"/>
</dbReference>
<dbReference type="Proteomes" id="UP000234857">
    <property type="component" value="Unassembled WGS sequence"/>
</dbReference>
<accession>A0A2N5ZKM7</accession>
<comment type="similarity">
    <text evidence="2">Belongs to the outer membrane factor (OMF) (TC 1.B.17) family.</text>
</comment>
<dbReference type="GO" id="GO:0015288">
    <property type="term" value="F:porin activity"/>
    <property type="evidence" value="ECO:0007669"/>
    <property type="project" value="TreeGrafter"/>
</dbReference>
<evidence type="ECO:0000256" key="1">
    <source>
        <dbReference type="ARBA" id="ARBA00004442"/>
    </source>
</evidence>